<name>A0A2H0UKH4_9BACT</name>
<evidence type="ECO:0000313" key="2">
    <source>
        <dbReference type="EMBL" id="PIR86265.1"/>
    </source>
</evidence>
<dbReference type="EMBL" id="PFBF01000042">
    <property type="protein sequence ID" value="PIR86265.1"/>
    <property type="molecule type" value="Genomic_DNA"/>
</dbReference>
<dbReference type="InterPro" id="IPR045584">
    <property type="entry name" value="Pilin-like"/>
</dbReference>
<keyword evidence="1" id="KW-0472">Membrane</keyword>
<dbReference type="AlphaFoldDB" id="A0A2H0UKH4"/>
<dbReference type="InterPro" id="IPR012902">
    <property type="entry name" value="N_methyl_site"/>
</dbReference>
<evidence type="ECO:0008006" key="4">
    <source>
        <dbReference type="Google" id="ProtNLM"/>
    </source>
</evidence>
<gene>
    <name evidence="2" type="ORF">COU13_01900</name>
</gene>
<comment type="caution">
    <text evidence="2">The sequence shown here is derived from an EMBL/GenBank/DDBJ whole genome shotgun (WGS) entry which is preliminary data.</text>
</comment>
<keyword evidence="1" id="KW-1133">Transmembrane helix</keyword>
<dbReference type="Proteomes" id="UP000230706">
    <property type="component" value="Unassembled WGS sequence"/>
</dbReference>
<protein>
    <recommendedName>
        <fullName evidence="4">General secretion pathway GspH domain-containing protein</fullName>
    </recommendedName>
</protein>
<sequence>MGIKSTWYVRNPRFYKRGFSLIELIVVTGIIVVISGVVLSSNMRFGGAITLRNLAYDVALSIREAQIYGISVRRFGISDFTSGYGIHFRKSSPTSYILFADAIVQNGLYDGSGELVESISISRGFEVSDICVVVGIEPTETCGISKLDVLFQRPEPDAQIRYEDGASLNQRARIILSSPRGDTASVLIEATGQISVQ</sequence>
<dbReference type="PROSITE" id="PS00409">
    <property type="entry name" value="PROKAR_NTER_METHYL"/>
    <property type="match status" value="1"/>
</dbReference>
<dbReference type="SUPFAM" id="SSF54523">
    <property type="entry name" value="Pili subunits"/>
    <property type="match status" value="1"/>
</dbReference>
<accession>A0A2H0UKH4</accession>
<dbReference type="NCBIfam" id="TIGR02532">
    <property type="entry name" value="IV_pilin_GFxxxE"/>
    <property type="match status" value="1"/>
</dbReference>
<evidence type="ECO:0000256" key="1">
    <source>
        <dbReference type="SAM" id="Phobius"/>
    </source>
</evidence>
<evidence type="ECO:0000313" key="3">
    <source>
        <dbReference type="Proteomes" id="UP000230706"/>
    </source>
</evidence>
<dbReference type="Pfam" id="PF07963">
    <property type="entry name" value="N_methyl"/>
    <property type="match status" value="1"/>
</dbReference>
<organism evidence="2 3">
    <name type="scientific">Candidatus Kaiserbacteria bacterium CG10_big_fil_rev_8_21_14_0_10_43_70</name>
    <dbReference type="NCBI Taxonomy" id="1974605"/>
    <lineage>
        <taxon>Bacteria</taxon>
        <taxon>Candidatus Kaiseribacteriota</taxon>
    </lineage>
</organism>
<reference evidence="3" key="1">
    <citation type="submission" date="2017-09" db="EMBL/GenBank/DDBJ databases">
        <title>Depth-based differentiation of microbial function through sediment-hosted aquifers and enrichment of novel symbionts in the deep terrestrial subsurface.</title>
        <authorList>
            <person name="Probst A.J."/>
            <person name="Ladd B."/>
            <person name="Jarett J.K."/>
            <person name="Geller-Mcgrath D.E."/>
            <person name="Sieber C.M.K."/>
            <person name="Emerson J.B."/>
            <person name="Anantharaman K."/>
            <person name="Thomas B.C."/>
            <person name="Malmstrom R."/>
            <person name="Stieglmeier M."/>
            <person name="Klingl A."/>
            <person name="Woyke T."/>
            <person name="Ryan C.M."/>
            <person name="Banfield J.F."/>
        </authorList>
    </citation>
    <scope>NUCLEOTIDE SEQUENCE [LARGE SCALE GENOMIC DNA]</scope>
</reference>
<feature type="transmembrane region" description="Helical" evidence="1">
    <location>
        <begin position="21"/>
        <end position="39"/>
    </location>
</feature>
<keyword evidence="1" id="KW-0812">Transmembrane</keyword>
<proteinExistence type="predicted"/>